<dbReference type="InParanoid" id="A0A0C9ZMH5"/>
<reference evidence="2 3" key="1">
    <citation type="submission" date="2014-04" db="EMBL/GenBank/DDBJ databases">
        <authorList>
            <consortium name="DOE Joint Genome Institute"/>
            <person name="Kuo A."/>
            <person name="Ruytinx J."/>
            <person name="Rineau F."/>
            <person name="Colpaert J."/>
            <person name="Kohler A."/>
            <person name="Nagy L.G."/>
            <person name="Floudas D."/>
            <person name="Copeland A."/>
            <person name="Barry K.W."/>
            <person name="Cichocki N."/>
            <person name="Veneault-Fourrey C."/>
            <person name="LaButti K."/>
            <person name="Lindquist E.A."/>
            <person name="Lipzen A."/>
            <person name="Lundell T."/>
            <person name="Morin E."/>
            <person name="Murat C."/>
            <person name="Sun H."/>
            <person name="Tunlid A."/>
            <person name="Henrissat B."/>
            <person name="Grigoriev I.V."/>
            <person name="Hibbett D.S."/>
            <person name="Martin F."/>
            <person name="Nordberg H.P."/>
            <person name="Cantor M.N."/>
            <person name="Hua S.X."/>
        </authorList>
    </citation>
    <scope>NUCLEOTIDE SEQUENCE [LARGE SCALE GENOMIC DNA]</scope>
    <source>
        <strain evidence="2 3">UH-Slu-Lm8-n1</strain>
    </source>
</reference>
<feature type="region of interest" description="Disordered" evidence="1">
    <location>
        <begin position="189"/>
        <end position="229"/>
    </location>
</feature>
<gene>
    <name evidence="2" type="ORF">CY34DRAFT_771364</name>
</gene>
<name>A0A0C9ZMH5_9AGAM</name>
<evidence type="ECO:0000313" key="2">
    <source>
        <dbReference type="EMBL" id="KIK38825.1"/>
    </source>
</evidence>
<dbReference type="HOGENOM" id="CLU_088330_0_0_1"/>
<sequence length="229" mass="25634">MEEEENQKCQELKKIEEAKKKREVEEKDEAAEHNSLVKACDGCRKDKLSCPGRPGTVKVPRGKKRQCPTGEPSLRGKGKKRQRSPVLEVPEVSEVMEYDDQAWVAAANSIVAELARTNSLLERNILAAEGSRAAVDRMCTGLDLFLQQQREFQALLFGELRMGSRMTADEGRMALDDEWMSLDEGWKALDVEEDEKDGMDEKDGADEEMNKESGSEVDGSGEADESMEM</sequence>
<dbReference type="Proteomes" id="UP000054485">
    <property type="component" value="Unassembled WGS sequence"/>
</dbReference>
<protein>
    <submittedName>
        <fullName evidence="2">Uncharacterized protein</fullName>
    </submittedName>
</protein>
<dbReference type="AlphaFoldDB" id="A0A0C9ZMH5"/>
<organism evidence="2 3">
    <name type="scientific">Suillus luteus UH-Slu-Lm8-n1</name>
    <dbReference type="NCBI Taxonomy" id="930992"/>
    <lineage>
        <taxon>Eukaryota</taxon>
        <taxon>Fungi</taxon>
        <taxon>Dikarya</taxon>
        <taxon>Basidiomycota</taxon>
        <taxon>Agaricomycotina</taxon>
        <taxon>Agaricomycetes</taxon>
        <taxon>Agaricomycetidae</taxon>
        <taxon>Boletales</taxon>
        <taxon>Suillineae</taxon>
        <taxon>Suillaceae</taxon>
        <taxon>Suillus</taxon>
    </lineage>
</organism>
<accession>A0A0C9ZMH5</accession>
<evidence type="ECO:0000313" key="3">
    <source>
        <dbReference type="Proteomes" id="UP000054485"/>
    </source>
</evidence>
<keyword evidence="3" id="KW-1185">Reference proteome</keyword>
<proteinExistence type="predicted"/>
<feature type="compositionally biased region" description="Acidic residues" evidence="1">
    <location>
        <begin position="219"/>
        <end position="229"/>
    </location>
</feature>
<feature type="region of interest" description="Disordered" evidence="1">
    <location>
        <begin position="51"/>
        <end position="85"/>
    </location>
</feature>
<dbReference type="OrthoDB" id="2689616at2759"/>
<dbReference type="EMBL" id="KN835372">
    <property type="protein sequence ID" value="KIK38825.1"/>
    <property type="molecule type" value="Genomic_DNA"/>
</dbReference>
<evidence type="ECO:0000256" key="1">
    <source>
        <dbReference type="SAM" id="MobiDB-lite"/>
    </source>
</evidence>
<feature type="compositionally biased region" description="Acidic residues" evidence="1">
    <location>
        <begin position="191"/>
        <end position="207"/>
    </location>
</feature>
<reference evidence="3" key="2">
    <citation type="submission" date="2015-01" db="EMBL/GenBank/DDBJ databases">
        <title>Evolutionary Origins and Diversification of the Mycorrhizal Mutualists.</title>
        <authorList>
            <consortium name="DOE Joint Genome Institute"/>
            <consortium name="Mycorrhizal Genomics Consortium"/>
            <person name="Kohler A."/>
            <person name="Kuo A."/>
            <person name="Nagy L.G."/>
            <person name="Floudas D."/>
            <person name="Copeland A."/>
            <person name="Barry K.W."/>
            <person name="Cichocki N."/>
            <person name="Veneault-Fourrey C."/>
            <person name="LaButti K."/>
            <person name="Lindquist E.A."/>
            <person name="Lipzen A."/>
            <person name="Lundell T."/>
            <person name="Morin E."/>
            <person name="Murat C."/>
            <person name="Riley R."/>
            <person name="Ohm R."/>
            <person name="Sun H."/>
            <person name="Tunlid A."/>
            <person name="Henrissat B."/>
            <person name="Grigoriev I.V."/>
            <person name="Hibbett D.S."/>
            <person name="Martin F."/>
        </authorList>
    </citation>
    <scope>NUCLEOTIDE SEQUENCE [LARGE SCALE GENOMIC DNA]</scope>
    <source>
        <strain evidence="3">UH-Slu-Lm8-n1</strain>
    </source>
</reference>